<name>L0DAR0_SINAD</name>
<feature type="transmembrane region" description="Helical" evidence="5">
    <location>
        <begin position="352"/>
        <end position="371"/>
    </location>
</feature>
<dbReference type="AlphaFoldDB" id="L0DAR0"/>
<feature type="transmembrane region" description="Helical" evidence="5">
    <location>
        <begin position="407"/>
        <end position="426"/>
    </location>
</feature>
<dbReference type="Pfam" id="PF13520">
    <property type="entry name" value="AA_permease_2"/>
    <property type="match status" value="1"/>
</dbReference>
<comment type="subcellular location">
    <subcellularLocation>
        <location evidence="1">Membrane</location>
        <topology evidence="1">Multi-pass membrane protein</topology>
    </subcellularLocation>
</comment>
<dbReference type="OrthoDB" id="259687at2"/>
<feature type="transmembrane region" description="Helical" evidence="5">
    <location>
        <begin position="213"/>
        <end position="232"/>
    </location>
</feature>
<gene>
    <name evidence="6" type="ordered locus">Sinac_1377</name>
</gene>
<dbReference type="GO" id="GO:0016020">
    <property type="term" value="C:membrane"/>
    <property type="evidence" value="ECO:0007669"/>
    <property type="project" value="UniProtKB-SubCell"/>
</dbReference>
<keyword evidence="7" id="KW-1185">Reference proteome</keyword>
<accession>L0DAR0</accession>
<keyword evidence="3 5" id="KW-1133">Transmembrane helix</keyword>
<evidence type="ECO:0000313" key="7">
    <source>
        <dbReference type="Proteomes" id="UP000010798"/>
    </source>
</evidence>
<feature type="transmembrane region" description="Helical" evidence="5">
    <location>
        <begin position="139"/>
        <end position="161"/>
    </location>
</feature>
<dbReference type="PANTHER" id="PTHR11785">
    <property type="entry name" value="AMINO ACID TRANSPORTER"/>
    <property type="match status" value="1"/>
</dbReference>
<dbReference type="PIRSF" id="PIRSF006060">
    <property type="entry name" value="AA_transporter"/>
    <property type="match status" value="1"/>
</dbReference>
<keyword evidence="2 5" id="KW-0812">Transmembrane</keyword>
<feature type="transmembrane region" description="Helical" evidence="5">
    <location>
        <begin position="294"/>
        <end position="321"/>
    </location>
</feature>
<organism evidence="6 7">
    <name type="scientific">Singulisphaera acidiphila (strain ATCC BAA-1392 / DSM 18658 / VKM B-2454 / MOB10)</name>
    <dbReference type="NCBI Taxonomy" id="886293"/>
    <lineage>
        <taxon>Bacteria</taxon>
        <taxon>Pseudomonadati</taxon>
        <taxon>Planctomycetota</taxon>
        <taxon>Planctomycetia</taxon>
        <taxon>Isosphaerales</taxon>
        <taxon>Isosphaeraceae</taxon>
        <taxon>Singulisphaera</taxon>
    </lineage>
</organism>
<dbReference type="eggNOG" id="COG0531">
    <property type="taxonomic scope" value="Bacteria"/>
</dbReference>
<feature type="transmembrane region" description="Helical" evidence="5">
    <location>
        <begin position="252"/>
        <end position="274"/>
    </location>
</feature>
<proteinExistence type="predicted"/>
<feature type="transmembrane region" description="Helical" evidence="5">
    <location>
        <begin position="377"/>
        <end position="395"/>
    </location>
</feature>
<feature type="transmembrane region" description="Helical" evidence="5">
    <location>
        <begin position="40"/>
        <end position="58"/>
    </location>
</feature>
<evidence type="ECO:0000256" key="3">
    <source>
        <dbReference type="ARBA" id="ARBA00022989"/>
    </source>
</evidence>
<evidence type="ECO:0000256" key="4">
    <source>
        <dbReference type="ARBA" id="ARBA00023136"/>
    </source>
</evidence>
<sequence length="465" mass="50895">MLRRRLSLLQAVSLNMAMMVGIGPFITIPEFLKKLDGPQVMIGWVIGALIALADGLIWSELAAAFPGSGGTYHFFEAVYGESRTGRLLKFLFVWQFLFSAPLEVATGAIGLAHYVGYLWPALKWTAWSWHVPVSRWGTFTWQVQNEQLLAIGVMLAITALAYRRIEVAGRLMVVLWAGMLATVAVVIASGLGHFNAAQAFAMPSDAFTLDARFAMGLGAAVGIAMYDFLGYYQICYLGDEVDDAPRTIPRAILISVVAVALVYLTMNVSILGVLPRQEVIASTHVASDMMQRLYGSSAAQVVTTMIIWTAAASTFAALLGYSRVPYAAARSGHFFKGLARTHPTGQFPHRSLLLVAGLATLACLADLVTVIEALLTSRILIQFVAQIATVFYLRTRPDLRETMPFRMWFFPLPALFALAGWLYIFGTSRPQVILYGLGSLVLGTVVFLVWNRLAAKSRLDLTPVD</sequence>
<dbReference type="InterPro" id="IPR002293">
    <property type="entry name" value="AA/rel_permease1"/>
</dbReference>
<evidence type="ECO:0000256" key="5">
    <source>
        <dbReference type="SAM" id="Phobius"/>
    </source>
</evidence>
<dbReference type="RefSeq" id="WP_015244935.1">
    <property type="nucleotide sequence ID" value="NC_019892.1"/>
</dbReference>
<evidence type="ECO:0000256" key="2">
    <source>
        <dbReference type="ARBA" id="ARBA00022692"/>
    </source>
</evidence>
<dbReference type="Proteomes" id="UP000010798">
    <property type="component" value="Chromosome"/>
</dbReference>
<protein>
    <submittedName>
        <fullName evidence="6">Amino acid transporter</fullName>
    </submittedName>
</protein>
<feature type="transmembrane region" description="Helical" evidence="5">
    <location>
        <begin position="432"/>
        <end position="450"/>
    </location>
</feature>
<evidence type="ECO:0000313" key="6">
    <source>
        <dbReference type="EMBL" id="AGA25761.1"/>
    </source>
</evidence>
<keyword evidence="4 5" id="KW-0472">Membrane</keyword>
<feature type="transmembrane region" description="Helical" evidence="5">
    <location>
        <begin position="173"/>
        <end position="193"/>
    </location>
</feature>
<dbReference type="InterPro" id="IPR050598">
    <property type="entry name" value="AminoAcid_Transporter"/>
</dbReference>
<feature type="transmembrane region" description="Helical" evidence="5">
    <location>
        <begin position="7"/>
        <end position="28"/>
    </location>
</feature>
<reference evidence="6 7" key="1">
    <citation type="submission" date="2012-02" db="EMBL/GenBank/DDBJ databases">
        <title>Complete sequence of chromosome of Singulisphaera acidiphila DSM 18658.</title>
        <authorList>
            <consortium name="US DOE Joint Genome Institute (JGI-PGF)"/>
            <person name="Lucas S."/>
            <person name="Copeland A."/>
            <person name="Lapidus A."/>
            <person name="Glavina del Rio T."/>
            <person name="Dalin E."/>
            <person name="Tice H."/>
            <person name="Bruce D."/>
            <person name="Goodwin L."/>
            <person name="Pitluck S."/>
            <person name="Peters L."/>
            <person name="Ovchinnikova G."/>
            <person name="Chertkov O."/>
            <person name="Kyrpides N."/>
            <person name="Mavromatis K."/>
            <person name="Ivanova N."/>
            <person name="Brettin T."/>
            <person name="Detter J.C."/>
            <person name="Han C."/>
            <person name="Larimer F."/>
            <person name="Land M."/>
            <person name="Hauser L."/>
            <person name="Markowitz V."/>
            <person name="Cheng J.-F."/>
            <person name="Hugenholtz P."/>
            <person name="Woyke T."/>
            <person name="Wu D."/>
            <person name="Tindall B."/>
            <person name="Pomrenke H."/>
            <person name="Brambilla E."/>
            <person name="Klenk H.-P."/>
            <person name="Eisen J.A."/>
        </authorList>
    </citation>
    <scope>NUCLEOTIDE SEQUENCE [LARGE SCALE GENOMIC DNA]</scope>
    <source>
        <strain evidence="7">ATCC BAA-1392 / DSM 18658 / VKM B-2454 / MOB10</strain>
    </source>
</reference>
<dbReference type="KEGG" id="saci:Sinac_1377"/>
<dbReference type="EMBL" id="CP003364">
    <property type="protein sequence ID" value="AGA25761.1"/>
    <property type="molecule type" value="Genomic_DNA"/>
</dbReference>
<dbReference type="STRING" id="886293.Sinac_1377"/>
<dbReference type="GO" id="GO:0015179">
    <property type="term" value="F:L-amino acid transmembrane transporter activity"/>
    <property type="evidence" value="ECO:0007669"/>
    <property type="project" value="TreeGrafter"/>
</dbReference>
<dbReference type="Gene3D" id="1.20.1740.10">
    <property type="entry name" value="Amino acid/polyamine transporter I"/>
    <property type="match status" value="1"/>
</dbReference>
<evidence type="ECO:0000256" key="1">
    <source>
        <dbReference type="ARBA" id="ARBA00004141"/>
    </source>
</evidence>
<dbReference type="HOGENOM" id="CLU_007946_3_4_0"/>
<dbReference type="PANTHER" id="PTHR11785:SF512">
    <property type="entry name" value="SOBREMESA, ISOFORM B"/>
    <property type="match status" value="1"/>
</dbReference>
<feature type="transmembrane region" description="Helical" evidence="5">
    <location>
        <begin position="91"/>
        <end position="119"/>
    </location>
</feature>